<evidence type="ECO:0000259" key="6">
    <source>
        <dbReference type="SMART" id="SM00849"/>
    </source>
</evidence>
<accession>A0A0F6UC08</accession>
<gene>
    <name evidence="7" type="ORF">IPC1295_02775</name>
</gene>
<dbReference type="InterPro" id="IPR001279">
    <property type="entry name" value="Metallo-B-lactamas"/>
</dbReference>
<evidence type="ECO:0000256" key="1">
    <source>
        <dbReference type="ARBA" id="ARBA00004651"/>
    </source>
</evidence>
<dbReference type="Proteomes" id="UP000284767">
    <property type="component" value="Unassembled WGS sequence"/>
</dbReference>
<dbReference type="SMR" id="A0A0F6UC08"/>
<protein>
    <submittedName>
        <fullName evidence="7">DNA internalization-related competence protein ComEC/Rec2</fullName>
    </submittedName>
</protein>
<dbReference type="InterPro" id="IPR035681">
    <property type="entry name" value="ComA-like_MBL"/>
</dbReference>
<dbReference type="PANTHER" id="PTHR30619">
    <property type="entry name" value="DNA INTERNALIZATION/COMPETENCE PROTEIN COMEC/REC2"/>
    <property type="match status" value="1"/>
</dbReference>
<evidence type="ECO:0000256" key="3">
    <source>
        <dbReference type="ARBA" id="ARBA00022692"/>
    </source>
</evidence>
<evidence type="ECO:0000256" key="4">
    <source>
        <dbReference type="ARBA" id="ARBA00022989"/>
    </source>
</evidence>
<dbReference type="RefSeq" id="WP_003113988.1">
    <property type="nucleotide sequence ID" value="NZ_AP024513.1"/>
</dbReference>
<comment type="caution">
    <text evidence="7">The sequence shown here is derived from an EMBL/GenBank/DDBJ whole genome shotgun (WGS) entry which is preliminary data.</text>
</comment>
<proteinExistence type="predicted"/>
<evidence type="ECO:0000256" key="2">
    <source>
        <dbReference type="ARBA" id="ARBA00022475"/>
    </source>
</evidence>
<keyword evidence="4" id="KW-1133">Transmembrane helix</keyword>
<dbReference type="Pfam" id="PF13567">
    <property type="entry name" value="DUF4131"/>
    <property type="match status" value="1"/>
</dbReference>
<name>A0A0F6UC08_PSEAI</name>
<dbReference type="InterPro" id="IPR052159">
    <property type="entry name" value="Competence_DNA_uptake"/>
</dbReference>
<dbReference type="Gene3D" id="3.60.15.10">
    <property type="entry name" value="Ribonuclease Z/Hydroxyacylglutathione hydrolase-like"/>
    <property type="match status" value="1"/>
</dbReference>
<evidence type="ECO:0000313" key="7">
    <source>
        <dbReference type="EMBL" id="RPM23446.1"/>
    </source>
</evidence>
<dbReference type="InterPro" id="IPR036866">
    <property type="entry name" value="RibonucZ/Hydroxyglut_hydro"/>
</dbReference>
<dbReference type="SUPFAM" id="SSF56281">
    <property type="entry name" value="Metallo-hydrolase/oxidoreductase"/>
    <property type="match status" value="1"/>
</dbReference>
<comment type="subcellular location">
    <subcellularLocation>
        <location evidence="1">Cell membrane</location>
        <topology evidence="1">Multi-pass membrane protein</topology>
    </subcellularLocation>
</comment>
<reference evidence="7 8" key="2">
    <citation type="submission" date="2019-01" db="EMBL/GenBank/DDBJ databases">
        <title>The Pseudomonas aeruginosa pan-genome provides new insights on its population structure, horizontal gene transfer and pathogenicity.</title>
        <authorList>
            <person name="Freschi L."/>
            <person name="Vincent A.T."/>
            <person name="Jeukens J."/>
            <person name="Emond-Rheault J.-G."/>
            <person name="Kukavica-Ibrulj I."/>
            <person name="Dupont M.-J."/>
            <person name="Charette S.J."/>
            <person name="Boyle B."/>
            <person name="Levesque R.C."/>
        </authorList>
    </citation>
    <scope>NUCLEOTIDE SEQUENCE [LARGE SCALE GENOMIC DNA]</scope>
    <source>
        <strain evidence="7 8">PA-W36</strain>
    </source>
</reference>
<dbReference type="PANTHER" id="PTHR30619:SF1">
    <property type="entry name" value="RECOMBINATION PROTEIN 2"/>
    <property type="match status" value="1"/>
</dbReference>
<feature type="domain" description="Metallo-beta-lactamase" evidence="6">
    <location>
        <begin position="504"/>
        <end position="687"/>
    </location>
</feature>
<dbReference type="Pfam" id="PF00753">
    <property type="entry name" value="Lactamase_B"/>
    <property type="match status" value="1"/>
</dbReference>
<keyword evidence="2" id="KW-1003">Cell membrane</keyword>
<dbReference type="InterPro" id="IPR004797">
    <property type="entry name" value="Competence_ComEC/Rec2"/>
</dbReference>
<dbReference type="EMBL" id="NSNE01000001">
    <property type="protein sequence ID" value="RPM23446.1"/>
    <property type="molecule type" value="Genomic_DNA"/>
</dbReference>
<dbReference type="InterPro" id="IPR025405">
    <property type="entry name" value="DUF4131"/>
</dbReference>
<keyword evidence="3" id="KW-0812">Transmembrane</keyword>
<dbReference type="CDD" id="cd07731">
    <property type="entry name" value="ComA-like_MBL-fold"/>
    <property type="match status" value="1"/>
</dbReference>
<evidence type="ECO:0000313" key="8">
    <source>
        <dbReference type="Proteomes" id="UP000284767"/>
    </source>
</evidence>
<dbReference type="NCBIfam" id="TIGR00360">
    <property type="entry name" value="ComEC_N-term"/>
    <property type="match status" value="1"/>
</dbReference>
<dbReference type="SMART" id="SM00849">
    <property type="entry name" value="Lactamase_B"/>
    <property type="match status" value="1"/>
</dbReference>
<reference evidence="7 8" key="1">
    <citation type="submission" date="2017-08" db="EMBL/GenBank/DDBJ databases">
        <authorList>
            <person name="Feschi L."/>
            <person name="Jeukens J."/>
            <person name="Emond-Rheault J.-G."/>
            <person name="Kukavica-Ibrulj I."/>
            <person name="Boyle B."/>
            <person name="Levesque R.C."/>
        </authorList>
    </citation>
    <scope>NUCLEOTIDE SEQUENCE [LARGE SCALE GENOMIC DNA]</scope>
    <source>
        <strain evidence="7 8">PA-W36</strain>
    </source>
</reference>
<dbReference type="NCBIfam" id="TIGR00361">
    <property type="entry name" value="ComEC_Rec2"/>
    <property type="match status" value="1"/>
</dbReference>
<dbReference type="GO" id="GO:0030420">
    <property type="term" value="P:establishment of competence for transformation"/>
    <property type="evidence" value="ECO:0007669"/>
    <property type="project" value="InterPro"/>
</dbReference>
<dbReference type="AlphaFoldDB" id="A0A0F6UC08"/>
<organism evidence="7 8">
    <name type="scientific">Pseudomonas aeruginosa</name>
    <dbReference type="NCBI Taxonomy" id="287"/>
    <lineage>
        <taxon>Bacteria</taxon>
        <taxon>Pseudomonadati</taxon>
        <taxon>Pseudomonadota</taxon>
        <taxon>Gammaproteobacteria</taxon>
        <taxon>Pseudomonadales</taxon>
        <taxon>Pseudomonadaceae</taxon>
        <taxon>Pseudomonas</taxon>
    </lineage>
</organism>
<sequence>MRLGLPALAAGLLALRFLAELPSVGWLLGMAAAGLLLLFGRLYWLGLFLLGFAWACGSAQVALDGRLAAELDGRTLWLEGRVVDLPASGEGVTRFRLEEVSAARGVLLPERLRLSWRGAPPLMGGERWRLAVTLKRPRGLVNAAGFDYEAWLLAQRVGAVGTVKAGQRLQPASGLDAWRDAWRQRLLAVDAQGRGAALAALVLGDGSGLSAAEWRMFQDTGTVHLMVISGSHISLLAGMLYGLVAALHRLGCWPRRLPWLPCACALGLLGAWSYGLMAGFEVPVRRACLMVSLALVWRLRFRHLGLLTPLLATLVLVLLVEPLASLQAGFWLSFLAVALLLWLFAGRLGRWRWWAAWGRAQWGMALGLAMPLLALGLPLSLSGAPANLLAVPWIELLVVPPALAGSLLLWVPGLGEGLLRAAGVSLDLLFRALGLLAGLAEAWQPPAAAAWSVALGMLGALCWLAPAGLPLRALGAALLLPALLPSSPPVEWGRAEVRVLDVGQGLAVLVRTREHVLLYDSGARQGAFDMGERVVVPVLRSLDLRRLDGLLLSHADNDHAGGAPTVASRFPPVWLVSGEPARLPSPLFADSCDERSWSWDGVVFEQWAWAQAGDSNDRSCVLRVEADGEVLLLTGDISRAAEHAWLARQADPRVDWLLAPHHGSRSSSGVAFVLRTRPRHVLVSRGWRNAFGHPHGEVMERYARVAAQVHDTARDGALTFLLGSRGGARRERDSAHFWREK</sequence>
<evidence type="ECO:0000256" key="5">
    <source>
        <dbReference type="ARBA" id="ARBA00023136"/>
    </source>
</evidence>
<dbReference type="InterPro" id="IPR004477">
    <property type="entry name" value="ComEC_N"/>
</dbReference>
<dbReference type="Pfam" id="PF03772">
    <property type="entry name" value="Competence"/>
    <property type="match status" value="1"/>
</dbReference>
<keyword evidence="5" id="KW-0472">Membrane</keyword>
<dbReference type="GO" id="GO:0005886">
    <property type="term" value="C:plasma membrane"/>
    <property type="evidence" value="ECO:0007669"/>
    <property type="project" value="UniProtKB-SubCell"/>
</dbReference>